<dbReference type="Proteomes" id="UP001324287">
    <property type="component" value="Chromosome"/>
</dbReference>
<protein>
    <submittedName>
        <fullName evidence="1">Uncharacterized protein</fullName>
    </submittedName>
</protein>
<evidence type="ECO:0000313" key="2">
    <source>
        <dbReference type="Proteomes" id="UP001324287"/>
    </source>
</evidence>
<keyword evidence="2" id="KW-1185">Reference proteome</keyword>
<reference evidence="1 2" key="1">
    <citation type="submission" date="2023-12" db="EMBL/GenBank/DDBJ databases">
        <title>Blastococcus brunescens sp. nov., an actonobacterium isolated from sandstone collected in sahara desert.</title>
        <authorList>
            <person name="Gtari M."/>
            <person name="Ghodhbane F."/>
        </authorList>
    </citation>
    <scope>NUCLEOTIDE SEQUENCE [LARGE SCALE GENOMIC DNA]</scope>
    <source>
        <strain evidence="1 2">BMG 8361</strain>
    </source>
</reference>
<organism evidence="1 2">
    <name type="scientific">Blastococcus brunescens</name>
    <dbReference type="NCBI Taxonomy" id="1564165"/>
    <lineage>
        <taxon>Bacteria</taxon>
        <taxon>Bacillati</taxon>
        <taxon>Actinomycetota</taxon>
        <taxon>Actinomycetes</taxon>
        <taxon>Geodermatophilales</taxon>
        <taxon>Geodermatophilaceae</taxon>
        <taxon>Blastococcus</taxon>
    </lineage>
</organism>
<gene>
    <name evidence="1" type="ORF">U6N30_24370</name>
</gene>
<evidence type="ECO:0000313" key="1">
    <source>
        <dbReference type="EMBL" id="WRL62963.1"/>
    </source>
</evidence>
<sequence length="96" mass="10439">MNKAARISIVVTDDGLAERDADGDGHLIPWPEVEAVVPADDGRGYQVVGRNMCGIVVHEELYGRRAVAAVRERIPAHLWLAPPPGSRLPAPRRPVD</sequence>
<proteinExistence type="predicted"/>
<name>A0ABZ1AZT0_9ACTN</name>
<dbReference type="RefSeq" id="WP_324274312.1">
    <property type="nucleotide sequence ID" value="NZ_CP141261.1"/>
</dbReference>
<dbReference type="EMBL" id="CP141261">
    <property type="protein sequence ID" value="WRL62963.1"/>
    <property type="molecule type" value="Genomic_DNA"/>
</dbReference>
<accession>A0ABZ1AZT0</accession>